<feature type="signal peptide" evidence="1">
    <location>
        <begin position="1"/>
        <end position="17"/>
    </location>
</feature>
<organism evidence="2">
    <name type="scientific">Alcanivorax hongdengensis</name>
    <dbReference type="NCBI Taxonomy" id="519051"/>
    <lineage>
        <taxon>Bacteria</taxon>
        <taxon>Pseudomonadati</taxon>
        <taxon>Pseudomonadota</taxon>
        <taxon>Gammaproteobacteria</taxon>
        <taxon>Oceanospirillales</taxon>
        <taxon>Alcanivoracaceae</taxon>
        <taxon>Alcanivorax</taxon>
    </lineage>
</organism>
<reference evidence="2" key="1">
    <citation type="submission" date="2011-03" db="EMBL/GenBank/DDBJ databases">
        <title>Genes Involved in Alkane Degradation in Alcanivorax hongdengensis Strain A-11-3.</title>
        <authorList>
            <person name="Wang W."/>
        </authorList>
    </citation>
    <scope>NUCLEOTIDE SEQUENCE</scope>
    <source>
        <strain evidence="2">A-11-3</strain>
    </source>
</reference>
<feature type="chain" id="PRO_5003411758" description="Outer membrane protein beta-barrel domain-containing protein" evidence="1">
    <location>
        <begin position="18"/>
        <end position="223"/>
    </location>
</feature>
<keyword evidence="1" id="KW-0732">Signal</keyword>
<protein>
    <recommendedName>
        <fullName evidence="3">Outer membrane protein beta-barrel domain-containing protein</fullName>
    </recommendedName>
</protein>
<dbReference type="AlphaFoldDB" id="G1C7R3"/>
<evidence type="ECO:0008006" key="3">
    <source>
        <dbReference type="Google" id="ProtNLM"/>
    </source>
</evidence>
<dbReference type="EMBL" id="JF747240">
    <property type="protein sequence ID" value="AEK10688.1"/>
    <property type="molecule type" value="Genomic_DNA"/>
</dbReference>
<evidence type="ECO:0000313" key="2">
    <source>
        <dbReference type="EMBL" id="AEK10688.1"/>
    </source>
</evidence>
<accession>G1C7R3</accession>
<sequence>MRIISLVGGLLAAPAWAQDAQYMFLQAGKLQLNDEDTTVTANGTTLDGDYDDLPFFTGGVQKILGGGDRFRYGYEGGAVISWQNDSVSYSGVVNGGATVNVKVENEMFLFGTLLGGYGDINFSDRARLFVSGGPMLLMGSLKQEQEKPYPQPLSTAVVVNGDDRDFSFGYGAYASLGLIFSVGGNSEFGVVVREQTVEMDFNDAIADFPYDGTQYMLSFGYRM</sequence>
<evidence type="ECO:0000256" key="1">
    <source>
        <dbReference type="SAM" id="SignalP"/>
    </source>
</evidence>
<proteinExistence type="predicted"/>
<name>G1C7R3_9GAMM</name>